<evidence type="ECO:0000313" key="2">
    <source>
        <dbReference type="Proteomes" id="UP000011568"/>
    </source>
</evidence>
<dbReference type="eggNOG" id="arCOG04525">
    <property type="taxonomic scope" value="Archaea"/>
</dbReference>
<dbReference type="PATRIC" id="fig|931277.6.peg.2854"/>
<dbReference type="Gene3D" id="3.40.720.10">
    <property type="entry name" value="Alkaline Phosphatase, subunit A"/>
    <property type="match status" value="1"/>
</dbReference>
<comment type="caution">
    <text evidence="1">The sequence shown here is derived from an EMBL/GenBank/DDBJ whole genome shotgun (WGS) entry which is preliminary data.</text>
</comment>
<sequence>MLILDDMRVDIMHEVANEYDFVTGIDTFRSLGSKSPDWMERNFDNDHPKETARTAYVTGNPFSRMFDGSEFRVFDEVWRYAWDEDRNTIPARALTDRAVRTWRQRGKGMDRMVVHYMQPHDPFVPDPELGTYGSVDSFGREGFGNLWSLTGYTVPRERVWQAYRDNLRYVLDDVTLLLENIDAERVVITADHGHAAGELGLWGHPSDLLLPCVREVPWVETDAVDTETHEPSLEQPDDIAATDADEAVVRERLRDLGYAE</sequence>
<gene>
    <name evidence="1" type="ORF">C448_14545</name>
</gene>
<organism evidence="1 2">
    <name type="scientific">Halococcus morrhuae DSM 1307</name>
    <dbReference type="NCBI Taxonomy" id="931277"/>
    <lineage>
        <taxon>Archaea</taxon>
        <taxon>Methanobacteriati</taxon>
        <taxon>Methanobacteriota</taxon>
        <taxon>Stenosarchaea group</taxon>
        <taxon>Halobacteria</taxon>
        <taxon>Halobacteriales</taxon>
        <taxon>Halococcaceae</taxon>
        <taxon>Halococcus</taxon>
    </lineage>
</organism>
<protein>
    <recommendedName>
        <fullName evidence="3">Sulfatase N-terminal domain-containing protein</fullName>
    </recommendedName>
</protein>
<reference evidence="1 2" key="1">
    <citation type="journal article" date="2014" name="PLoS Genet.">
        <title>Phylogenetically driven sequencing of extremely halophilic archaea reveals strategies for static and dynamic osmo-response.</title>
        <authorList>
            <person name="Becker E.A."/>
            <person name="Seitzer P.M."/>
            <person name="Tritt A."/>
            <person name="Larsen D."/>
            <person name="Krusor M."/>
            <person name="Yao A.I."/>
            <person name="Wu D."/>
            <person name="Madern D."/>
            <person name="Eisen J.A."/>
            <person name="Darling A.E."/>
            <person name="Facciotti M.T."/>
        </authorList>
    </citation>
    <scope>NUCLEOTIDE SEQUENCE [LARGE SCALE GENOMIC DNA]</scope>
    <source>
        <strain evidence="1 2">DSM 1307</strain>
    </source>
</reference>
<keyword evidence="2" id="KW-1185">Reference proteome</keyword>
<dbReference type="Proteomes" id="UP000011568">
    <property type="component" value="Unassembled WGS sequence"/>
</dbReference>
<accession>M0M4U9</accession>
<evidence type="ECO:0008006" key="3">
    <source>
        <dbReference type="Google" id="ProtNLM"/>
    </source>
</evidence>
<dbReference type="SUPFAM" id="SSF53649">
    <property type="entry name" value="Alkaline phosphatase-like"/>
    <property type="match status" value="1"/>
</dbReference>
<evidence type="ECO:0000313" key="1">
    <source>
        <dbReference type="EMBL" id="EMA39644.1"/>
    </source>
</evidence>
<dbReference type="InterPro" id="IPR017850">
    <property type="entry name" value="Alkaline_phosphatase_core_sf"/>
</dbReference>
<dbReference type="EMBL" id="AOMC01000158">
    <property type="protein sequence ID" value="EMA39644.1"/>
    <property type="molecule type" value="Genomic_DNA"/>
</dbReference>
<dbReference type="AlphaFoldDB" id="M0M4U9"/>
<proteinExistence type="predicted"/>
<name>M0M4U9_HALMO</name>